<dbReference type="VEuPathDB" id="VectorBase:ASTEI20_034191"/>
<evidence type="ECO:0000256" key="9">
    <source>
        <dbReference type="ARBA" id="ARBA00022801"/>
    </source>
</evidence>
<dbReference type="PANTHER" id="PTHR11705:SF123">
    <property type="entry name" value="PEPTIDASE M14 CARBOXYPEPTIDASE A DOMAIN-CONTAINING PROTEIN-RELATED"/>
    <property type="match status" value="1"/>
</dbReference>
<evidence type="ECO:0000259" key="16">
    <source>
        <dbReference type="PROSITE" id="PS52035"/>
    </source>
</evidence>
<evidence type="ECO:0000256" key="8">
    <source>
        <dbReference type="ARBA" id="ARBA00022729"/>
    </source>
</evidence>
<keyword evidence="8" id="KW-0732">Signal</keyword>
<evidence type="ECO:0000256" key="1">
    <source>
        <dbReference type="ARBA" id="ARBA00001947"/>
    </source>
</evidence>
<dbReference type="VEuPathDB" id="VectorBase:ASTE000302"/>
<comment type="function">
    <text evidence="13">Involved in the digestion of the blood meal.</text>
</comment>
<organism evidence="17 18">
    <name type="scientific">Anopheles stephensi</name>
    <name type="common">Indo-Pakistan malaria mosquito</name>
    <dbReference type="NCBI Taxonomy" id="30069"/>
    <lineage>
        <taxon>Eukaryota</taxon>
        <taxon>Metazoa</taxon>
        <taxon>Ecdysozoa</taxon>
        <taxon>Arthropoda</taxon>
        <taxon>Hexapoda</taxon>
        <taxon>Insecta</taxon>
        <taxon>Pterygota</taxon>
        <taxon>Neoptera</taxon>
        <taxon>Endopterygota</taxon>
        <taxon>Diptera</taxon>
        <taxon>Nematocera</taxon>
        <taxon>Culicoidea</taxon>
        <taxon>Culicidae</taxon>
        <taxon>Anophelinae</taxon>
        <taxon>Anopheles</taxon>
    </lineage>
</organism>
<feature type="domain" description="Peptidase M14" evidence="16">
    <location>
        <begin position="530"/>
        <end position="822"/>
    </location>
</feature>
<dbReference type="Pfam" id="PF02244">
    <property type="entry name" value="Propep_M14"/>
    <property type="match status" value="2"/>
</dbReference>
<keyword evidence="6" id="KW-0645">Protease</keyword>
<dbReference type="Gene3D" id="3.30.70.340">
    <property type="entry name" value="Metallocarboxypeptidase-like"/>
    <property type="match status" value="2"/>
</dbReference>
<evidence type="ECO:0000256" key="3">
    <source>
        <dbReference type="ARBA" id="ARBA00005988"/>
    </source>
</evidence>
<sequence length="831" mass="94329">MIAKAVVLLLCCAAGLLRGEPVRYDNYRVYEVAIADQTQLEALQHLESFPDGYLFWESPVQTNMKINLVVPPHKYAEFDELAIQLALTNRLRVPNLQQLIDAESPKRLRRAFGWEEYQTLEEIYAWIDEKVAEFPSIVSVETIGQSYEDRDMKAVKISYKEGNPGIFIESNIHAREWITSATVTWLMNEFLTSTAPEVRELAENYDWYILPVANPDGLNYTKTTNRLWRKNRYPHNVLCYGVDMNRNFPGHWMEGGASAVPCTDTYAGPGAGSEIETQNIMNYFVSVKDKVSAYLSFHSYGQYILFPYGHRDAEYSENYYDMMEMGEAAAVAISQRFGTLYEFGTTADVLYIASGSSPDWAHGTHGTPVAATFEFRDNGEHGFILPPDQIIPNAMEVLDGLVAFVRKGKELGHFNAILLALLCAVVGSGELVRYDNYHLFRVSISDRGQLDVLRQLEQQNDGFIFLDPPTQVRMNVSVLVPPRKLAHYFQLLKSTHLSSQLATNNFQAILDAENPPKKSARSETTFGWEEYETLEAIYEWIDALALQYPDILTVQSIGQTYEGRDMKLVKLSQQAGNPGIFLEANIHAREWITSATATWLLNELLTSSDPAVQELATGYDWYILPVANPDGFHYTKTTNRLWRKNRYPHNILCAGVDLNRNFPYHWMEGGASQVPCNDIYAGPEPASEIETRNMIAYYETIADRIEFHLQFHSYGQYILLPYGYQDADYPDNYLDQMEIAEAAAIGFSTRYNTPYTFGTIADVLYVDSGSTTDWAHGYHRTPLSMCFEFRDNGPYGFVLPADQIIPNSEETLDALIAMLAKAKTMGYFQRS</sequence>
<dbReference type="Pfam" id="PF00246">
    <property type="entry name" value="Peptidase_M14"/>
    <property type="match status" value="2"/>
</dbReference>
<dbReference type="PROSITE" id="PS52035">
    <property type="entry name" value="PEPTIDASE_M14"/>
    <property type="match status" value="2"/>
</dbReference>
<dbReference type="SUPFAM" id="SSF53187">
    <property type="entry name" value="Zn-dependent exopeptidases"/>
    <property type="match status" value="2"/>
</dbReference>
<dbReference type="EnsemblMetazoa" id="ASTEI06641-RA">
    <property type="protein sequence ID" value="ASTEI06641-PA"/>
    <property type="gene ID" value="ASTEI06641"/>
</dbReference>
<name>A0A182YDV5_ANOST</name>
<dbReference type="InterPro" id="IPR036990">
    <property type="entry name" value="M14A-like_propep"/>
</dbReference>
<dbReference type="Proteomes" id="UP000076408">
    <property type="component" value="Unassembled WGS sequence"/>
</dbReference>
<evidence type="ECO:0000313" key="17">
    <source>
        <dbReference type="EnsemblMetazoa" id="ASTEI06641-PA"/>
    </source>
</evidence>
<dbReference type="SMART" id="SM00631">
    <property type="entry name" value="Zn_pept"/>
    <property type="match status" value="2"/>
</dbReference>
<dbReference type="FunFam" id="3.40.630.10:FF:000040">
    <property type="entry name" value="zinc carboxypeptidase"/>
    <property type="match status" value="2"/>
</dbReference>
<evidence type="ECO:0000256" key="14">
    <source>
        <dbReference type="ARBA" id="ARBA00069039"/>
    </source>
</evidence>
<protein>
    <recommendedName>
        <fullName evidence="14">Zinc carboxypeptidase A 1</fullName>
    </recommendedName>
</protein>
<evidence type="ECO:0000313" key="18">
    <source>
        <dbReference type="Proteomes" id="UP000076408"/>
    </source>
</evidence>
<dbReference type="CDD" id="cd03860">
    <property type="entry name" value="M14_CP_A-B_like"/>
    <property type="match status" value="2"/>
</dbReference>
<evidence type="ECO:0000256" key="12">
    <source>
        <dbReference type="ARBA" id="ARBA00023157"/>
    </source>
</evidence>
<evidence type="ECO:0000256" key="5">
    <source>
        <dbReference type="ARBA" id="ARBA00022645"/>
    </source>
</evidence>
<keyword evidence="12" id="KW-1015">Disulfide bond</keyword>
<dbReference type="InterPro" id="IPR003146">
    <property type="entry name" value="M14A_act_pep"/>
</dbReference>
<dbReference type="STRING" id="30069.A0A182YDV5"/>
<dbReference type="GO" id="GO:0008270">
    <property type="term" value="F:zinc ion binding"/>
    <property type="evidence" value="ECO:0007669"/>
    <property type="project" value="InterPro"/>
</dbReference>
<evidence type="ECO:0000256" key="4">
    <source>
        <dbReference type="ARBA" id="ARBA00022525"/>
    </source>
</evidence>
<dbReference type="VEuPathDB" id="VectorBase:ASTEI06641"/>
<feature type="active site" description="Proton donor/acceptor" evidence="15">
    <location>
        <position position="374"/>
    </location>
</feature>
<evidence type="ECO:0000256" key="7">
    <source>
        <dbReference type="ARBA" id="ARBA00022723"/>
    </source>
</evidence>
<evidence type="ECO:0000256" key="10">
    <source>
        <dbReference type="ARBA" id="ARBA00022833"/>
    </source>
</evidence>
<reference evidence="17" key="2">
    <citation type="submission" date="2020-05" db="UniProtKB">
        <authorList>
            <consortium name="EnsemblMetazoa"/>
        </authorList>
    </citation>
    <scope>IDENTIFICATION</scope>
    <source>
        <strain evidence="17">Indian</strain>
    </source>
</reference>
<keyword evidence="18" id="KW-1185">Reference proteome</keyword>
<comment type="cofactor">
    <cofactor evidence="1">
        <name>Zn(2+)</name>
        <dbReference type="ChEBI" id="CHEBI:29105"/>
    </cofactor>
</comment>
<dbReference type="AlphaFoldDB" id="A0A182YDV5"/>
<proteinExistence type="inferred from homology"/>
<keyword evidence="5" id="KW-0121">Carboxypeptidase</keyword>
<evidence type="ECO:0000256" key="13">
    <source>
        <dbReference type="ARBA" id="ARBA00057299"/>
    </source>
</evidence>
<keyword evidence="7" id="KW-0479">Metal-binding</keyword>
<keyword evidence="9" id="KW-0378">Hydrolase</keyword>
<feature type="domain" description="Peptidase M14" evidence="16">
    <location>
        <begin position="116"/>
        <end position="408"/>
    </location>
</feature>
<evidence type="ECO:0000256" key="11">
    <source>
        <dbReference type="ARBA" id="ARBA00023049"/>
    </source>
</evidence>
<keyword evidence="4" id="KW-0964">Secreted</keyword>
<dbReference type="GO" id="GO:0005615">
    <property type="term" value="C:extracellular space"/>
    <property type="evidence" value="ECO:0007669"/>
    <property type="project" value="TreeGrafter"/>
</dbReference>
<dbReference type="GO" id="GO:0006508">
    <property type="term" value="P:proteolysis"/>
    <property type="evidence" value="ECO:0007669"/>
    <property type="project" value="UniProtKB-KW"/>
</dbReference>
<reference evidence="18" key="1">
    <citation type="journal article" date="2014" name="Genome Biol.">
        <title>Genome analysis of a major urban malaria vector mosquito, Anopheles stephensi.</title>
        <authorList>
            <person name="Jiang X."/>
            <person name="Peery A."/>
            <person name="Hall A.B."/>
            <person name="Sharma A."/>
            <person name="Chen X.G."/>
            <person name="Waterhouse R.M."/>
            <person name="Komissarov A."/>
            <person name="Riehle M.M."/>
            <person name="Shouche Y."/>
            <person name="Sharakhova M.V."/>
            <person name="Lawson D."/>
            <person name="Pakpour N."/>
            <person name="Arensburger P."/>
            <person name="Davidson V.L."/>
            <person name="Eiglmeier K."/>
            <person name="Emrich S."/>
            <person name="George P."/>
            <person name="Kennedy R.C."/>
            <person name="Mane S.P."/>
            <person name="Maslen G."/>
            <person name="Oringanje C."/>
            <person name="Qi Y."/>
            <person name="Settlage R."/>
            <person name="Tojo M."/>
            <person name="Tubio J.M."/>
            <person name="Unger M.F."/>
            <person name="Wang B."/>
            <person name="Vernick K.D."/>
            <person name="Ribeiro J.M."/>
            <person name="James A.A."/>
            <person name="Michel K."/>
            <person name="Riehle M.A."/>
            <person name="Luckhart S."/>
            <person name="Sharakhov I.V."/>
            <person name="Tu Z."/>
        </authorList>
    </citation>
    <scope>NUCLEOTIDE SEQUENCE [LARGE SCALE GENOMIC DNA]</scope>
    <source>
        <strain evidence="18">Indian</strain>
    </source>
</reference>
<dbReference type="InterPro" id="IPR000834">
    <property type="entry name" value="Peptidase_M14"/>
</dbReference>
<dbReference type="PROSITE" id="PS00132">
    <property type="entry name" value="CARBOXYPEPT_ZN_1"/>
    <property type="match status" value="2"/>
</dbReference>
<feature type="active site" description="Proton donor/acceptor" evidence="15">
    <location>
        <position position="788"/>
    </location>
</feature>
<dbReference type="PRINTS" id="PR00765">
    <property type="entry name" value="CRBOXYPTASEA"/>
</dbReference>
<evidence type="ECO:0000256" key="6">
    <source>
        <dbReference type="ARBA" id="ARBA00022670"/>
    </source>
</evidence>
<dbReference type="Gene3D" id="3.40.630.10">
    <property type="entry name" value="Zn peptidases"/>
    <property type="match status" value="2"/>
</dbReference>
<keyword evidence="11" id="KW-0482">Metalloprotease</keyword>
<dbReference type="InterPro" id="IPR057246">
    <property type="entry name" value="CARBOXYPEPT_ZN_1"/>
</dbReference>
<keyword evidence="10" id="KW-0862">Zinc</keyword>
<accession>A0A182YDV5</accession>
<comment type="similarity">
    <text evidence="3 15">Belongs to the peptidase M14 family.</text>
</comment>
<dbReference type="GO" id="GO:0004181">
    <property type="term" value="F:metallocarboxypeptidase activity"/>
    <property type="evidence" value="ECO:0007669"/>
    <property type="project" value="InterPro"/>
</dbReference>
<dbReference type="PANTHER" id="PTHR11705">
    <property type="entry name" value="PROTEASE FAMILY M14 CARBOXYPEPTIDASE A,B"/>
    <property type="match status" value="1"/>
</dbReference>
<evidence type="ECO:0000256" key="2">
    <source>
        <dbReference type="ARBA" id="ARBA00004613"/>
    </source>
</evidence>
<dbReference type="FunFam" id="3.30.70.340:FF:000002">
    <property type="entry name" value="Carboxypeptidase A"/>
    <property type="match status" value="1"/>
</dbReference>
<dbReference type="OMA" id="KEIHIMV"/>
<dbReference type="SUPFAM" id="SSF54897">
    <property type="entry name" value="Protease propeptides/inhibitors"/>
    <property type="match status" value="2"/>
</dbReference>
<comment type="subcellular location">
    <subcellularLocation>
        <location evidence="2">Secreted</location>
    </subcellularLocation>
</comment>
<evidence type="ECO:0000256" key="15">
    <source>
        <dbReference type="PROSITE-ProRule" id="PRU01379"/>
    </source>
</evidence>